<feature type="region of interest" description="Disordered" evidence="1">
    <location>
        <begin position="223"/>
        <end position="349"/>
    </location>
</feature>
<evidence type="ECO:0000313" key="3">
    <source>
        <dbReference type="EMBL" id="MDH0149196.1"/>
    </source>
</evidence>
<dbReference type="AlphaFoldDB" id="A0AA42HAS1"/>
<gene>
    <name evidence="3" type="ORF">N7335_22675</name>
</gene>
<dbReference type="Proteomes" id="UP001158076">
    <property type="component" value="Unassembled WGS sequence"/>
</dbReference>
<proteinExistence type="predicted"/>
<dbReference type="NCBIfam" id="NF041109">
    <property type="entry name" value="VF_TspB_C_term"/>
    <property type="match status" value="1"/>
</dbReference>
<organism evidence="3 4">
    <name type="scientific">Stutzerimonas stutzeri</name>
    <name type="common">Pseudomonas stutzeri</name>
    <dbReference type="NCBI Taxonomy" id="316"/>
    <lineage>
        <taxon>Bacteria</taxon>
        <taxon>Pseudomonadati</taxon>
        <taxon>Pseudomonadota</taxon>
        <taxon>Gammaproteobacteria</taxon>
        <taxon>Pseudomonadales</taxon>
        <taxon>Pseudomonadaceae</taxon>
        <taxon>Stutzerimonas</taxon>
    </lineage>
</organism>
<feature type="compositionally biased region" description="Gly residues" evidence="1">
    <location>
        <begin position="273"/>
        <end position="333"/>
    </location>
</feature>
<evidence type="ECO:0000313" key="4">
    <source>
        <dbReference type="Proteomes" id="UP001158076"/>
    </source>
</evidence>
<sequence>MRFSLLLLLSGLYFLGGFNMRSIIIYSRLLIVFFSVFHIQASFAAEYKWIYEHSTGTITGSSPTSVCQQVAQFANSQAESSNDRYRYQFKSMIKRAETLYTCVMSRTLHPEGTDGGDSNFGSALRIGDSCPVDYIYNPDNGECEPPPPDCSTASPGIFRSSPAPVINSNGANYVVTRSPGTVCYNGCSYLTDNRASSCFFTPGSQTEGFCNFIGNATGDNCSEPDYPLGVPGDPLNPPNTPDTPPSDPNDPGCPPGYGWSGTTCAKNPDDGGGDTGGGDTGGGDTGGGDTGGGGGGGGDGSGGDGSGGDGSGGDGSGGDTGGGLPGGGGSGDGSGDEGEDPESSVGGESCSATITCEGDAIQCAILRSQKKQACADEEARDYSKAAPTINAEIAKSEYQLKEETVDASGFFNMGTRFYSSTCPAPQSLHIETFGRTIQLSYQPLCDFAGALSYIVVAMASLFFMVYVGRSFGDE</sequence>
<reference evidence="3" key="1">
    <citation type="submission" date="2022-09" db="EMBL/GenBank/DDBJ databases">
        <title>Intensive care unit water sources are persistently colonized with multi-drug resistant bacteria and are the site of extensive horizontal gene transfer of antibiotic resistance genes.</title>
        <authorList>
            <person name="Diorio-Toth L."/>
        </authorList>
    </citation>
    <scope>NUCLEOTIDE SEQUENCE</scope>
    <source>
        <strain evidence="3">GD04147</strain>
    </source>
</reference>
<evidence type="ECO:0000256" key="1">
    <source>
        <dbReference type="SAM" id="MobiDB-lite"/>
    </source>
</evidence>
<accession>A0AA42HAS1</accession>
<keyword evidence="2" id="KW-0472">Membrane</keyword>
<feature type="compositionally biased region" description="Pro residues" evidence="1">
    <location>
        <begin position="234"/>
        <end position="254"/>
    </location>
</feature>
<comment type="caution">
    <text evidence="3">The sequence shown here is derived from an EMBL/GenBank/DDBJ whole genome shotgun (WGS) entry which is preliminary data.</text>
</comment>
<feature type="transmembrane region" description="Helical" evidence="2">
    <location>
        <begin position="447"/>
        <end position="468"/>
    </location>
</feature>
<keyword evidence="2" id="KW-1133">Transmembrane helix</keyword>
<dbReference type="EMBL" id="JAODZE010000053">
    <property type="protein sequence ID" value="MDH0149196.1"/>
    <property type="molecule type" value="Genomic_DNA"/>
</dbReference>
<keyword evidence="2" id="KW-0812">Transmembrane</keyword>
<protein>
    <submittedName>
        <fullName evidence="3">Virulence factor TspB C-terminal domain-related protein</fullName>
    </submittedName>
</protein>
<name>A0AA42HAS1_STUST</name>
<dbReference type="RefSeq" id="WP_279648055.1">
    <property type="nucleotide sequence ID" value="NZ_JAODZE010000053.1"/>
</dbReference>
<evidence type="ECO:0000256" key="2">
    <source>
        <dbReference type="SAM" id="Phobius"/>
    </source>
</evidence>